<evidence type="ECO:0000313" key="3">
    <source>
        <dbReference type="EMBL" id="GAA4975327.1"/>
    </source>
</evidence>
<protein>
    <submittedName>
        <fullName evidence="3">T9SS sorting signal type C domain-containing protein</fullName>
    </submittedName>
</protein>
<evidence type="ECO:0000313" key="4">
    <source>
        <dbReference type="Proteomes" id="UP001501692"/>
    </source>
</evidence>
<keyword evidence="1" id="KW-0732">Signal</keyword>
<comment type="caution">
    <text evidence="3">The sequence shown here is derived from an EMBL/GenBank/DDBJ whole genome shotgun (WGS) entry which is preliminary data.</text>
</comment>
<name>A0ABP9HPJ7_9FLAO</name>
<proteinExistence type="predicted"/>
<dbReference type="NCBIfam" id="TIGR04183">
    <property type="entry name" value="Por_Secre_tail"/>
    <property type="match status" value="1"/>
</dbReference>
<feature type="domain" description="Secretion system C-terminal sorting" evidence="2">
    <location>
        <begin position="554"/>
        <end position="622"/>
    </location>
</feature>
<organism evidence="3 4">
    <name type="scientific">Algibacter aquimarinus</name>
    <dbReference type="NCBI Taxonomy" id="1136748"/>
    <lineage>
        <taxon>Bacteria</taxon>
        <taxon>Pseudomonadati</taxon>
        <taxon>Bacteroidota</taxon>
        <taxon>Flavobacteriia</taxon>
        <taxon>Flavobacteriales</taxon>
        <taxon>Flavobacteriaceae</taxon>
        <taxon>Algibacter</taxon>
    </lineage>
</organism>
<dbReference type="InterPro" id="IPR026444">
    <property type="entry name" value="Secre_tail"/>
</dbReference>
<accession>A0ABP9HPJ7</accession>
<sequence length="625" mass="69767">MIFRILIFLLIPVHVFSQDLYVADNSYLFAQDVVVFVNDDIRLETASSNLYFRGDAQLLQNTDTKNSDEGELSIYQNQTTGVYEYNFWCSPVGVSSAGIIQANVDFNGSNIHDPNDDTDFTNVTSIAYPYTTAFNGTATEIANYWLFSLISAGGYNGWNQILNTGNLPTGYGFTMKGSPNINNVLDFRGRPNTGNISIDCTFNGTDADPNSGSTNQVETLTGNPYPSALDLKLFLINPTNQTVLNGEIFFWEQKVNNSHFLAAYEGGYATYIPGDPMNLADNGTYTVAPFENYDRFGGNMGATTGNTTDYSANNERRYAAVGQGFVVSSFDAGGAPAGGTAVFDNSMRVYLAEDSAPAGSGSVFAKNTSKKDEKINIPQSHNGIDYKSFYDNPTVIPEIRIHTQFDETFYKESVIAFRDGTPNNETYNRFFDGKNVETDLNSDVYLISEDKELTIKSINYNENVRIPFGLKTFEPNSNITVKVFKLEDIPESVNIFIYDNLSDTYTDIKNNEFTANITEGVYNNRFEITFSQSNSLDIEESFIESIEIFQNNKSSKLKIYNPESLNIKTLTLFDVNGKQVINDNNVTNKKKHTYSTRNFSDGLYIVKITDDNNQIFTKKIIISNN</sequence>
<gene>
    <name evidence="3" type="ORF">GCM10023315_27520</name>
</gene>
<dbReference type="Pfam" id="PF18962">
    <property type="entry name" value="Por_Secre_tail"/>
    <property type="match status" value="1"/>
</dbReference>
<keyword evidence="4" id="KW-1185">Reference proteome</keyword>
<reference evidence="4" key="1">
    <citation type="journal article" date="2019" name="Int. J. Syst. Evol. Microbiol.">
        <title>The Global Catalogue of Microorganisms (GCM) 10K type strain sequencing project: providing services to taxonomists for standard genome sequencing and annotation.</title>
        <authorList>
            <consortium name="The Broad Institute Genomics Platform"/>
            <consortium name="The Broad Institute Genome Sequencing Center for Infectious Disease"/>
            <person name="Wu L."/>
            <person name="Ma J."/>
        </authorList>
    </citation>
    <scope>NUCLEOTIDE SEQUENCE [LARGE SCALE GENOMIC DNA]</scope>
    <source>
        <strain evidence="4">JCM 18287</strain>
    </source>
</reference>
<dbReference type="RefSeq" id="WP_345169922.1">
    <property type="nucleotide sequence ID" value="NZ_BAABJK010000009.1"/>
</dbReference>
<dbReference type="EMBL" id="BAABJK010000009">
    <property type="protein sequence ID" value="GAA4975327.1"/>
    <property type="molecule type" value="Genomic_DNA"/>
</dbReference>
<evidence type="ECO:0000259" key="2">
    <source>
        <dbReference type="Pfam" id="PF18962"/>
    </source>
</evidence>
<dbReference type="Proteomes" id="UP001501692">
    <property type="component" value="Unassembled WGS sequence"/>
</dbReference>
<evidence type="ECO:0000256" key="1">
    <source>
        <dbReference type="ARBA" id="ARBA00022729"/>
    </source>
</evidence>